<comment type="caution">
    <text evidence="4">The sequence shown here is derived from an EMBL/GenBank/DDBJ whole genome shotgun (WGS) entry which is preliminary data.</text>
</comment>
<keyword evidence="1" id="KW-0808">Transferase</keyword>
<keyword evidence="5" id="KW-1185">Reference proteome</keyword>
<dbReference type="InterPro" id="IPR050832">
    <property type="entry name" value="Bact_Acetyltransf"/>
</dbReference>
<protein>
    <submittedName>
        <fullName evidence="4">GNAT family N-acetyltransferase</fullName>
    </submittedName>
</protein>
<name>A0A949TJT7_9CLOT</name>
<accession>A0A949TJT7</accession>
<dbReference type="Proteomes" id="UP000694308">
    <property type="component" value="Unassembled WGS sequence"/>
</dbReference>
<proteinExistence type="predicted"/>
<dbReference type="Pfam" id="PF00583">
    <property type="entry name" value="Acetyltransf_1"/>
    <property type="match status" value="1"/>
</dbReference>
<evidence type="ECO:0000256" key="2">
    <source>
        <dbReference type="ARBA" id="ARBA00023315"/>
    </source>
</evidence>
<dbReference type="PANTHER" id="PTHR43877:SF2">
    <property type="entry name" value="AMINOALKYLPHOSPHONATE N-ACETYLTRANSFERASE-RELATED"/>
    <property type="match status" value="1"/>
</dbReference>
<evidence type="ECO:0000313" key="4">
    <source>
        <dbReference type="EMBL" id="MBV7271832.1"/>
    </source>
</evidence>
<reference evidence="4" key="1">
    <citation type="submission" date="2020-12" db="EMBL/GenBank/DDBJ databases">
        <title>Clostridium thailandense sp. nov., a novel acetogenic bacterium isolated from peat land soil in Thailand.</title>
        <authorList>
            <person name="Chaikitkaew S."/>
            <person name="Birkeland N.K."/>
        </authorList>
    </citation>
    <scope>NUCLEOTIDE SEQUENCE</scope>
    <source>
        <strain evidence="4">PL3</strain>
    </source>
</reference>
<dbReference type="InterPro" id="IPR000182">
    <property type="entry name" value="GNAT_dom"/>
</dbReference>
<dbReference type="GO" id="GO:0016747">
    <property type="term" value="F:acyltransferase activity, transferring groups other than amino-acyl groups"/>
    <property type="evidence" value="ECO:0007669"/>
    <property type="project" value="InterPro"/>
</dbReference>
<sequence length="175" mass="20137">MNFVIRKAVMADIDDVEKIYNDVLDYEANNICYTNWKKGLYPTRMDAETAINHGTLYVGVENNVMVGCAILNHIQLKEYSKLNWNFRANGNEVMVIHTLCIDPMFSKRGFGKKFVDFSEQTAKKLRCKTVRLDTYEGNIPAASLYCKLGYRYVGSVEVNFQNVIMETLKCFEKSL</sequence>
<dbReference type="AlphaFoldDB" id="A0A949TJT7"/>
<dbReference type="RefSeq" id="WP_218318868.1">
    <property type="nucleotide sequence ID" value="NZ_JAEEGC010000010.1"/>
</dbReference>
<evidence type="ECO:0000259" key="3">
    <source>
        <dbReference type="PROSITE" id="PS51186"/>
    </source>
</evidence>
<evidence type="ECO:0000256" key="1">
    <source>
        <dbReference type="ARBA" id="ARBA00022679"/>
    </source>
</evidence>
<evidence type="ECO:0000313" key="5">
    <source>
        <dbReference type="Proteomes" id="UP000694308"/>
    </source>
</evidence>
<keyword evidence="2" id="KW-0012">Acyltransferase</keyword>
<dbReference type="CDD" id="cd04301">
    <property type="entry name" value="NAT_SF"/>
    <property type="match status" value="1"/>
</dbReference>
<dbReference type="PANTHER" id="PTHR43877">
    <property type="entry name" value="AMINOALKYLPHOSPHONATE N-ACETYLTRANSFERASE-RELATED-RELATED"/>
    <property type="match status" value="1"/>
</dbReference>
<dbReference type="PROSITE" id="PS51186">
    <property type="entry name" value="GNAT"/>
    <property type="match status" value="1"/>
</dbReference>
<feature type="domain" description="N-acetyltransferase" evidence="3">
    <location>
        <begin position="3"/>
        <end position="170"/>
    </location>
</feature>
<organism evidence="4 5">
    <name type="scientific">Clostridium thailandense</name>
    <dbReference type="NCBI Taxonomy" id="2794346"/>
    <lineage>
        <taxon>Bacteria</taxon>
        <taxon>Bacillati</taxon>
        <taxon>Bacillota</taxon>
        <taxon>Clostridia</taxon>
        <taxon>Eubacteriales</taxon>
        <taxon>Clostridiaceae</taxon>
        <taxon>Clostridium</taxon>
    </lineage>
</organism>
<gene>
    <name evidence="4" type="ORF">I6U48_02740</name>
</gene>
<dbReference type="EMBL" id="JAEEGC010000010">
    <property type="protein sequence ID" value="MBV7271832.1"/>
    <property type="molecule type" value="Genomic_DNA"/>
</dbReference>